<dbReference type="SMART" id="SM01114">
    <property type="entry name" value="CXC"/>
    <property type="match status" value="1"/>
</dbReference>
<dbReference type="Pfam" id="PF20231">
    <property type="entry name" value="DUF6589"/>
    <property type="match status" value="1"/>
</dbReference>
<dbReference type="OMA" id="WINKIRI"/>
<evidence type="ECO:0000313" key="3">
    <source>
        <dbReference type="EnsemblMetazoa" id="XP_030847893"/>
    </source>
</evidence>
<dbReference type="RefSeq" id="XP_030847893.1">
    <property type="nucleotide sequence ID" value="XM_030992033.1"/>
</dbReference>
<evidence type="ECO:0000313" key="4">
    <source>
        <dbReference type="Proteomes" id="UP000007110"/>
    </source>
</evidence>
<feature type="compositionally biased region" description="Acidic residues" evidence="1">
    <location>
        <begin position="1463"/>
        <end position="1476"/>
    </location>
</feature>
<dbReference type="PANTHER" id="PTHR47018:SF2">
    <property type="entry name" value="TESMIN_TSO1-LIKE CXC DOMAIN-CONTAINING PROTEIN"/>
    <property type="match status" value="1"/>
</dbReference>
<keyword evidence="4" id="KW-1185">Reference proteome</keyword>
<protein>
    <recommendedName>
        <fullName evidence="2">Tesmin/TSO1-like CXC domain-containing protein</fullName>
    </recommendedName>
</protein>
<dbReference type="Proteomes" id="UP000007110">
    <property type="component" value="Unassembled WGS sequence"/>
</dbReference>
<accession>A0A7M7PAH5</accession>
<reference evidence="4" key="1">
    <citation type="submission" date="2015-02" db="EMBL/GenBank/DDBJ databases">
        <title>Genome sequencing for Strongylocentrotus purpuratus.</title>
        <authorList>
            <person name="Murali S."/>
            <person name="Liu Y."/>
            <person name="Vee V."/>
            <person name="English A."/>
            <person name="Wang M."/>
            <person name="Skinner E."/>
            <person name="Han Y."/>
            <person name="Muzny D.M."/>
            <person name="Worley K.C."/>
            <person name="Gibbs R.A."/>
        </authorList>
    </citation>
    <scope>NUCLEOTIDE SEQUENCE</scope>
</reference>
<dbReference type="InterPro" id="IPR033467">
    <property type="entry name" value="Tesmin/TSO1-like_CXC"/>
</dbReference>
<dbReference type="InParanoid" id="A0A7M7PAH5"/>
<evidence type="ECO:0000256" key="1">
    <source>
        <dbReference type="SAM" id="MobiDB-lite"/>
    </source>
</evidence>
<dbReference type="InterPro" id="IPR046496">
    <property type="entry name" value="DUF6589"/>
</dbReference>
<organism evidence="3 4">
    <name type="scientific">Strongylocentrotus purpuratus</name>
    <name type="common">Purple sea urchin</name>
    <dbReference type="NCBI Taxonomy" id="7668"/>
    <lineage>
        <taxon>Eukaryota</taxon>
        <taxon>Metazoa</taxon>
        <taxon>Echinodermata</taxon>
        <taxon>Eleutherozoa</taxon>
        <taxon>Echinozoa</taxon>
        <taxon>Echinoidea</taxon>
        <taxon>Euechinoidea</taxon>
        <taxon>Echinacea</taxon>
        <taxon>Camarodonta</taxon>
        <taxon>Echinidea</taxon>
        <taxon>Strongylocentrotidae</taxon>
        <taxon>Strongylocentrotus</taxon>
    </lineage>
</organism>
<feature type="region of interest" description="Disordered" evidence="1">
    <location>
        <begin position="1453"/>
        <end position="1476"/>
    </location>
</feature>
<dbReference type="EnsemblMetazoa" id="XM_030992033">
    <property type="protein sequence ID" value="XP_030847893"/>
    <property type="gene ID" value="LOC105446645"/>
</dbReference>
<evidence type="ECO:0000259" key="2">
    <source>
        <dbReference type="SMART" id="SM01114"/>
    </source>
</evidence>
<proteinExistence type="predicted"/>
<feature type="domain" description="Tesmin/TSO1-like CXC" evidence="2">
    <location>
        <begin position="1409"/>
        <end position="1450"/>
    </location>
</feature>
<dbReference type="OrthoDB" id="10071095at2759"/>
<sequence length="1512" mass="173880">MENHGFLFMDAYDLFLQNLMTNCQTDWIYDDCYRTVTWFRGKIQGTFQNVLSKHKLSRQHGLFYYISNVSTEQLLNAVHYAHAKIRILNKGVEDDNVDITRKHGEGGSMDLMYQKVILDANERLVMQTKNITQTYTQNPLSVDEFNFDSALASFDPLIWNIISLLTANLEELKFFKKSSICFTKDFIKFPNEESSHGKRRKTRRVVAVFIMQYALTDFSTYPFHIIMANLIKRYSHSSTLLKLMNQIGLSCSEATLERFLQTVQDSRDSSGLLSCLNESAVTHVTIDNIDVLASFAAVNPNQPRSWHGTSIMAQQPKPVTELLHPTYELISQVNNDSSVISQVKSDGKKKPSARKRIKLHDPSLAVGKDYFQPPKFKTYMRSNVSWETFTISDNENVALSSICDKMFLYAAERFATINDNSILVPSFKPKLIVESRNQNIEKSQFSYLYILDHKADHPQTLKYCMELLYDLFQVSKKVNHLVVSGDGATFKMLLEIKREYGESLDWFIPYIGDWHFLKNYQEVIMKIFWDAGLREIAKATHKTITLQSLSNCSNFKRTQRFLLQAHEALLLFQFKCFLDYRSGKACTYTNDMFMQQIKDVVKLLKVKDGVFDGSAFRDSQEVLLQSPMYLSLKKDFHDYCTEMSDKYETFKFWNAFIHVDCMAYIQLFLAIRSGNWDLRNGAIKQMVPLFHAFDRVNYSKMIPHHLALMEALPDHILDHFRRGAFVNSIKGMEFCSAALDESHEMLINKDAKVCLCRGLPKNMQKVASSIQYQAKVIQNFGTQLQFSEVSNPVHRDLSLSVIKSEFANVVCYYKKVGESDMFSPEQNAVLHHAFNGASTSSIQQNDLLSYRKIGFDAYTFFCKSQVLKDNSIAKPTLHKHTLKTFSKPKVSRKKITSLEKEKKLITLCYKRTIAYSAEKNQPVRALCQFIAKPRALCGHDNLPHKGSKYIIYDIFEKRYVDKYKVVTNAPSIEFAESCFIGEGMNIIYSAPLPHTRVFEEYVSFIVSRWILSYYKKGFKEVRILFDQVNTQGLSPKGIERSRRDDEENIDNVFEDIDDNTPLPSNWSKFLKCRRNKHTLIRYLSRKFLDLVKPHLKEGQVFVTSGGFHVGLDTFPDWSGAKVTNSGIEDHLKHNHEESDTQIWLHVFDTVCTSILIYSIDRDVGLIGLPLKFNGKLICIQYKARVGDERYLNLNALQDAISSDSDMSPLVEKQTNLGLCVQMLYISTGCDFVSYFARLGKSAFFKAFLQYSSFICGETTRNTLGNLTCTDLESNIEQGLLSFYRLVLCVYYKANRASLHNFESPFELFNSVNDATPLQQHYNALEIVRKASWTGSYEDQLMPSNSALKFHWLRSCWVSQVWNSCTVPNFQYPDINSYGFVVIHDNGKQIIDVTWDTDENLEKVRNNMMYLTRGCGCSKNKCSTRQCKCKKNNQLCGPGCRCRNCTNIPIPSEELHDDSISSSSDDDDDEETDEEVDECVHVVDELLNQDTDFQDGVTDNHFTCSDLSEDELF</sequence>
<reference evidence="3" key="2">
    <citation type="submission" date="2021-01" db="UniProtKB">
        <authorList>
            <consortium name="EnsemblMetazoa"/>
        </authorList>
    </citation>
    <scope>IDENTIFICATION</scope>
</reference>
<name>A0A7M7PAH5_STRPU</name>
<dbReference type="GeneID" id="105446645"/>
<dbReference type="KEGG" id="spu:105446645"/>
<dbReference type="PANTHER" id="PTHR47018">
    <property type="entry name" value="CXC DOMAIN-CONTAINING PROTEIN-RELATED"/>
    <property type="match status" value="1"/>
</dbReference>